<dbReference type="EMBL" id="JALGBI010000001">
    <property type="protein sequence ID" value="MCJ0763547.1"/>
    <property type="molecule type" value="Genomic_DNA"/>
</dbReference>
<evidence type="ECO:0000256" key="4">
    <source>
        <dbReference type="SAM" id="MobiDB-lite"/>
    </source>
</evidence>
<organism evidence="6 7">
    <name type="scientific">Variovorax terrae</name>
    <dbReference type="NCBI Taxonomy" id="2923278"/>
    <lineage>
        <taxon>Bacteria</taxon>
        <taxon>Pseudomonadati</taxon>
        <taxon>Pseudomonadota</taxon>
        <taxon>Betaproteobacteria</taxon>
        <taxon>Burkholderiales</taxon>
        <taxon>Comamonadaceae</taxon>
        <taxon>Variovorax</taxon>
    </lineage>
</organism>
<dbReference type="Proteomes" id="UP001139447">
    <property type="component" value="Unassembled WGS sequence"/>
</dbReference>
<dbReference type="PROSITE" id="PS01124">
    <property type="entry name" value="HTH_ARAC_FAMILY_2"/>
    <property type="match status" value="1"/>
</dbReference>
<name>A0A9X1VX45_9BURK</name>
<protein>
    <submittedName>
        <fullName evidence="6">Helix-turn-helix domain-containing protein</fullName>
    </submittedName>
</protein>
<keyword evidence="7" id="KW-1185">Reference proteome</keyword>
<keyword evidence="1" id="KW-0805">Transcription regulation</keyword>
<dbReference type="InterPro" id="IPR046532">
    <property type="entry name" value="DUF6597"/>
</dbReference>
<dbReference type="PANTHER" id="PTHR46796">
    <property type="entry name" value="HTH-TYPE TRANSCRIPTIONAL ACTIVATOR RHAS-RELATED"/>
    <property type="match status" value="1"/>
</dbReference>
<evidence type="ECO:0000313" key="7">
    <source>
        <dbReference type="Proteomes" id="UP001139447"/>
    </source>
</evidence>
<evidence type="ECO:0000259" key="5">
    <source>
        <dbReference type="PROSITE" id="PS01124"/>
    </source>
</evidence>
<dbReference type="PANTHER" id="PTHR46796:SF15">
    <property type="entry name" value="BLL1074 PROTEIN"/>
    <property type="match status" value="1"/>
</dbReference>
<keyword evidence="3" id="KW-0804">Transcription</keyword>
<accession>A0A9X1VX45</accession>
<dbReference type="GO" id="GO:0003700">
    <property type="term" value="F:DNA-binding transcription factor activity"/>
    <property type="evidence" value="ECO:0007669"/>
    <property type="project" value="InterPro"/>
</dbReference>
<dbReference type="SUPFAM" id="SSF46689">
    <property type="entry name" value="Homeodomain-like"/>
    <property type="match status" value="1"/>
</dbReference>
<dbReference type="GO" id="GO:0043565">
    <property type="term" value="F:sequence-specific DNA binding"/>
    <property type="evidence" value="ECO:0007669"/>
    <property type="project" value="InterPro"/>
</dbReference>
<dbReference type="InterPro" id="IPR018060">
    <property type="entry name" value="HTH_AraC"/>
</dbReference>
<dbReference type="Pfam" id="PF12833">
    <property type="entry name" value="HTH_18"/>
    <property type="match status" value="1"/>
</dbReference>
<evidence type="ECO:0000313" key="6">
    <source>
        <dbReference type="EMBL" id="MCJ0763547.1"/>
    </source>
</evidence>
<keyword evidence="2" id="KW-0238">DNA-binding</keyword>
<dbReference type="RefSeq" id="WP_243306136.1">
    <property type="nucleotide sequence ID" value="NZ_JALGBI010000001.1"/>
</dbReference>
<dbReference type="InterPro" id="IPR009057">
    <property type="entry name" value="Homeodomain-like_sf"/>
</dbReference>
<feature type="region of interest" description="Disordered" evidence="4">
    <location>
        <begin position="268"/>
        <end position="289"/>
    </location>
</feature>
<dbReference type="Gene3D" id="1.10.10.60">
    <property type="entry name" value="Homeodomain-like"/>
    <property type="match status" value="1"/>
</dbReference>
<reference evidence="6" key="1">
    <citation type="submission" date="2022-03" db="EMBL/GenBank/DDBJ databases">
        <authorList>
            <person name="Woo C.Y."/>
        </authorList>
    </citation>
    <scope>NUCLEOTIDE SEQUENCE</scope>
    <source>
        <strain evidence="6">CYS-02</strain>
    </source>
</reference>
<gene>
    <name evidence="6" type="ORF">MMF98_10040</name>
</gene>
<comment type="caution">
    <text evidence="6">The sequence shown here is derived from an EMBL/GenBank/DDBJ whole genome shotgun (WGS) entry which is preliminary data.</text>
</comment>
<proteinExistence type="predicted"/>
<dbReference type="AlphaFoldDB" id="A0A9X1VX45"/>
<dbReference type="InterPro" id="IPR050204">
    <property type="entry name" value="AraC_XylS_family_regulators"/>
</dbReference>
<dbReference type="SMART" id="SM00342">
    <property type="entry name" value="HTH_ARAC"/>
    <property type="match status" value="1"/>
</dbReference>
<dbReference type="Pfam" id="PF20240">
    <property type="entry name" value="DUF6597"/>
    <property type="match status" value="1"/>
</dbReference>
<evidence type="ECO:0000256" key="1">
    <source>
        <dbReference type="ARBA" id="ARBA00023015"/>
    </source>
</evidence>
<feature type="compositionally biased region" description="Basic and acidic residues" evidence="4">
    <location>
        <begin position="280"/>
        <end position="289"/>
    </location>
</feature>
<feature type="domain" description="HTH araC/xylS-type" evidence="5">
    <location>
        <begin position="165"/>
        <end position="264"/>
    </location>
</feature>
<evidence type="ECO:0000256" key="3">
    <source>
        <dbReference type="ARBA" id="ARBA00023163"/>
    </source>
</evidence>
<evidence type="ECO:0000256" key="2">
    <source>
        <dbReference type="ARBA" id="ARBA00023125"/>
    </source>
</evidence>
<sequence length="289" mass="30620">MLHTRIPGPALRPFVQTLWATSPRAAAPGPAAAREHVLPTGSMHLVFRLSGPPLRLFDGSGGLRETTLGHAVVGGARATYYAKDVSEPVSSVGAQLRPGASRLLLGAPADALAGCHTPLDALWGPAAALALERLHDAGPPERQLALLEALLTARLSALPGPRGLHPAVAQALHGLGGGLGIQEAVRHSGYSHRRFIALFREATGLPPKLYGRVLRFQGVLHRLAQDPAAGWAGLALAAGYSDQAHFNRDFREFTGLVPQAYRRAAPEQANHVPVEVNSVQDRRPGPRLQ</sequence>